<dbReference type="InterPro" id="IPR016163">
    <property type="entry name" value="Ald_DH_C"/>
</dbReference>
<dbReference type="OrthoDB" id="310895at2759"/>
<dbReference type="AlphaFoldDB" id="A0A6J3LQL3"/>
<dbReference type="SUPFAM" id="SSF53720">
    <property type="entry name" value="ALDH-like"/>
    <property type="match status" value="1"/>
</dbReference>
<dbReference type="Proteomes" id="UP000504637">
    <property type="component" value="Unplaced"/>
</dbReference>
<proteinExistence type="predicted"/>
<dbReference type="PANTHER" id="PTHR43353:SF6">
    <property type="entry name" value="CYTOPLASMIC ALDEHYDE DEHYDROGENASE (EUROFUNG)"/>
    <property type="match status" value="1"/>
</dbReference>
<dbReference type="Pfam" id="PF00171">
    <property type="entry name" value="Aldedh"/>
    <property type="match status" value="1"/>
</dbReference>
<dbReference type="InterPro" id="IPR016161">
    <property type="entry name" value="Ald_DH/histidinol_DH"/>
</dbReference>
<dbReference type="GO" id="GO:0009450">
    <property type="term" value="P:gamma-aminobutyric acid catabolic process"/>
    <property type="evidence" value="ECO:0007669"/>
    <property type="project" value="TreeGrafter"/>
</dbReference>
<accession>A0A6J3LQL3</accession>
<keyword evidence="1" id="KW-0560">Oxidoreductase</keyword>
<dbReference type="CDD" id="cd07105">
    <property type="entry name" value="ALDH_SaliADH"/>
    <property type="match status" value="1"/>
</dbReference>
<evidence type="ECO:0000259" key="2">
    <source>
        <dbReference type="Pfam" id="PF00171"/>
    </source>
</evidence>
<name>A0A6J3LQL3_9PEZI</name>
<sequence length="477" mass="51336">MAQSSQVPLWINGETVLTAETFDVTAPDNGDKLWSSSTANVDDANRAVNAAHAAFPAWRRTKPGVIQGIFIRAADLLESQADELVAIWRQETGALEGVARWLIQNAISNIRDVSGRAANIHGSIVQVQSDDQVGHLMKQPYGVVVGIATWNAAFILGTRAFTFPLVAGNTVVLKGSEFCPRTFEALVRIFDDAGLPKGVLNFITTQSKDAAAVTNALIEHPAVRKINFTGSTAVGRIIASKAGQELKPVVLELGGKASAIICEDADLELAVSQCVPGTFMHAGQTCMSTERILVHETLYDVFLSKFKSGITNLFPEDGPAPLMTSASTAEKNRSLVEDALRKGAETHTIGDSFPAENNHHQLRPTIITKVTSDMNVYHEESFGPTVSVLAVKSDDEALSIANDTPYGLSSAIFTKDLARGLRMARELDSGAVHINSMSVHDEHALPHGGFKASGWGRFNGQQGVDEFLQTKVVTYMQ</sequence>
<keyword evidence="3" id="KW-1185">Reference proteome</keyword>
<dbReference type="Gene3D" id="3.40.309.10">
    <property type="entry name" value="Aldehyde Dehydrogenase, Chain A, domain 2"/>
    <property type="match status" value="1"/>
</dbReference>
<reference evidence="4" key="3">
    <citation type="submission" date="2025-08" db="UniProtKB">
        <authorList>
            <consortium name="RefSeq"/>
        </authorList>
    </citation>
    <scope>IDENTIFICATION</scope>
    <source>
        <strain evidence="4">CBS 342.82</strain>
    </source>
</reference>
<evidence type="ECO:0000256" key="1">
    <source>
        <dbReference type="ARBA" id="ARBA00023002"/>
    </source>
</evidence>
<dbReference type="InterPro" id="IPR050740">
    <property type="entry name" value="Aldehyde_DH_Superfamily"/>
</dbReference>
<evidence type="ECO:0000313" key="3">
    <source>
        <dbReference type="Proteomes" id="UP000504637"/>
    </source>
</evidence>
<dbReference type="RefSeq" id="XP_033455212.1">
    <property type="nucleotide sequence ID" value="XM_033602035.1"/>
</dbReference>
<dbReference type="InterPro" id="IPR015590">
    <property type="entry name" value="Aldehyde_DH_dom"/>
</dbReference>
<dbReference type="InterPro" id="IPR016162">
    <property type="entry name" value="Ald_DH_N"/>
</dbReference>
<reference evidence="4" key="1">
    <citation type="submission" date="2020-01" db="EMBL/GenBank/DDBJ databases">
        <authorList>
            <consortium name="DOE Joint Genome Institute"/>
            <person name="Haridas S."/>
            <person name="Albert R."/>
            <person name="Binder M."/>
            <person name="Bloem J."/>
            <person name="Labutti K."/>
            <person name="Salamov A."/>
            <person name="Andreopoulos B."/>
            <person name="Baker S.E."/>
            <person name="Barry K."/>
            <person name="Bills G."/>
            <person name="Bluhm B.H."/>
            <person name="Cannon C."/>
            <person name="Castanera R."/>
            <person name="Culley D.E."/>
            <person name="Daum C."/>
            <person name="Ezra D."/>
            <person name="Gonzalez J.B."/>
            <person name="Henrissat B."/>
            <person name="Kuo A."/>
            <person name="Liang C."/>
            <person name="Lipzen A."/>
            <person name="Lutzoni F."/>
            <person name="Magnuson J."/>
            <person name="Mondo S."/>
            <person name="Nolan M."/>
            <person name="Ohm R."/>
            <person name="Pangilinan J."/>
            <person name="Park H.-J."/>
            <person name="Ramirez L."/>
            <person name="Alfaro M."/>
            <person name="Sun H."/>
            <person name="Tritt A."/>
            <person name="Yoshinaga Y."/>
            <person name="Zwiers L.-H."/>
            <person name="Turgeon B.G."/>
            <person name="Goodwin S.B."/>
            <person name="Spatafora J.W."/>
            <person name="Crous P.W."/>
            <person name="Grigoriev I.V."/>
        </authorList>
    </citation>
    <scope>NUCLEOTIDE SEQUENCE</scope>
    <source>
        <strain evidence="4">CBS 342.82</strain>
    </source>
</reference>
<organism evidence="4">
    <name type="scientific">Dissoconium aciculare CBS 342.82</name>
    <dbReference type="NCBI Taxonomy" id="1314786"/>
    <lineage>
        <taxon>Eukaryota</taxon>
        <taxon>Fungi</taxon>
        <taxon>Dikarya</taxon>
        <taxon>Ascomycota</taxon>
        <taxon>Pezizomycotina</taxon>
        <taxon>Dothideomycetes</taxon>
        <taxon>Dothideomycetidae</taxon>
        <taxon>Mycosphaerellales</taxon>
        <taxon>Dissoconiaceae</taxon>
        <taxon>Dissoconium</taxon>
    </lineage>
</organism>
<dbReference type="Gene3D" id="3.40.605.10">
    <property type="entry name" value="Aldehyde Dehydrogenase, Chain A, domain 1"/>
    <property type="match status" value="1"/>
</dbReference>
<evidence type="ECO:0000313" key="4">
    <source>
        <dbReference type="RefSeq" id="XP_033455212.1"/>
    </source>
</evidence>
<reference evidence="4" key="2">
    <citation type="submission" date="2020-04" db="EMBL/GenBank/DDBJ databases">
        <authorList>
            <consortium name="NCBI Genome Project"/>
        </authorList>
    </citation>
    <scope>NUCLEOTIDE SEQUENCE</scope>
    <source>
        <strain evidence="4">CBS 342.82</strain>
    </source>
</reference>
<dbReference type="GeneID" id="54359835"/>
<dbReference type="GO" id="GO:0004777">
    <property type="term" value="F:succinate-semialdehyde dehydrogenase (NAD+) activity"/>
    <property type="evidence" value="ECO:0007669"/>
    <property type="project" value="TreeGrafter"/>
</dbReference>
<protein>
    <submittedName>
        <fullName evidence="4">Aldehyde dehydrogenase</fullName>
    </submittedName>
</protein>
<gene>
    <name evidence="4" type="ORF">K489DRAFT_328091</name>
</gene>
<dbReference type="PANTHER" id="PTHR43353">
    <property type="entry name" value="SUCCINATE-SEMIALDEHYDE DEHYDROGENASE, MITOCHONDRIAL"/>
    <property type="match status" value="1"/>
</dbReference>
<feature type="domain" description="Aldehyde dehydrogenase" evidence="2">
    <location>
        <begin position="20"/>
        <end position="473"/>
    </location>
</feature>